<dbReference type="EMBL" id="MCFG01000536">
    <property type="protein sequence ID" value="ORX64312.1"/>
    <property type="molecule type" value="Genomic_DNA"/>
</dbReference>
<evidence type="ECO:0000313" key="3">
    <source>
        <dbReference type="EMBL" id="ORX64312.1"/>
    </source>
</evidence>
<evidence type="ECO:0000256" key="2">
    <source>
        <dbReference type="SAM" id="Phobius"/>
    </source>
</evidence>
<keyword evidence="4" id="KW-1185">Reference proteome</keyword>
<organism evidence="3 4">
    <name type="scientific">Anaeromyces robustus</name>
    <dbReference type="NCBI Taxonomy" id="1754192"/>
    <lineage>
        <taxon>Eukaryota</taxon>
        <taxon>Fungi</taxon>
        <taxon>Fungi incertae sedis</taxon>
        <taxon>Chytridiomycota</taxon>
        <taxon>Chytridiomycota incertae sedis</taxon>
        <taxon>Neocallimastigomycetes</taxon>
        <taxon>Neocallimastigales</taxon>
        <taxon>Neocallimastigaceae</taxon>
        <taxon>Anaeromyces</taxon>
    </lineage>
</organism>
<feature type="transmembrane region" description="Helical" evidence="2">
    <location>
        <begin position="99"/>
        <end position="118"/>
    </location>
</feature>
<dbReference type="GO" id="GO:0005739">
    <property type="term" value="C:mitochondrion"/>
    <property type="evidence" value="ECO:0007669"/>
    <property type="project" value="TreeGrafter"/>
</dbReference>
<proteinExistence type="predicted"/>
<name>A0A1Y1VSN2_9FUNG</name>
<evidence type="ECO:0000313" key="4">
    <source>
        <dbReference type="Proteomes" id="UP000193944"/>
    </source>
</evidence>
<feature type="region of interest" description="Disordered" evidence="1">
    <location>
        <begin position="178"/>
        <end position="209"/>
    </location>
</feature>
<evidence type="ECO:0000256" key="1">
    <source>
        <dbReference type="SAM" id="MobiDB-lite"/>
    </source>
</evidence>
<feature type="compositionally biased region" description="Basic and acidic residues" evidence="1">
    <location>
        <begin position="178"/>
        <end position="202"/>
    </location>
</feature>
<feature type="transmembrane region" description="Helical" evidence="2">
    <location>
        <begin position="36"/>
        <end position="54"/>
    </location>
</feature>
<dbReference type="PANTHER" id="PTHR28112:SF1">
    <property type="entry name" value="SRP-INDEPENDENT TARGETING PROTEIN 3"/>
    <property type="match status" value="1"/>
</dbReference>
<dbReference type="InterPro" id="IPR012098">
    <property type="entry name" value="SND3_fun"/>
</dbReference>
<dbReference type="Pfam" id="PF10032">
    <property type="entry name" value="Pho88"/>
    <property type="match status" value="1"/>
</dbReference>
<sequence>MGFFEKVRDVPVIFALFVAAIMIDPNNSTVVKWVRILYYSVHGFNLFLLFLVYIDIKNKDQKEKFQFTQITSTMGALGEDEVKVINTTIKNYDYVQNKIVFRTSVLTASALLLTHYLFGWTRPLILQVYFPFKLATIHPLFRVHILQEEAKGAFARPWNMYSKIPGATLGTIVTERATTPKDIKNEKKEVKKNEELTAQEKAKKMKKRR</sequence>
<protein>
    <submittedName>
        <fullName evidence="3">Uncharacterized protein</fullName>
    </submittedName>
</protein>
<feature type="transmembrane region" description="Helical" evidence="2">
    <location>
        <begin position="7"/>
        <end position="24"/>
    </location>
</feature>
<dbReference type="GO" id="GO:0045047">
    <property type="term" value="P:protein targeting to ER"/>
    <property type="evidence" value="ECO:0007669"/>
    <property type="project" value="InterPro"/>
</dbReference>
<comment type="caution">
    <text evidence="3">The sequence shown here is derived from an EMBL/GenBank/DDBJ whole genome shotgun (WGS) entry which is preliminary data.</text>
</comment>
<reference evidence="3 4" key="2">
    <citation type="submission" date="2016-08" db="EMBL/GenBank/DDBJ databases">
        <title>Pervasive Adenine N6-methylation of Active Genes in Fungi.</title>
        <authorList>
            <consortium name="DOE Joint Genome Institute"/>
            <person name="Mondo S.J."/>
            <person name="Dannebaum R.O."/>
            <person name="Kuo R.C."/>
            <person name="Labutti K."/>
            <person name="Haridas S."/>
            <person name="Kuo A."/>
            <person name="Salamov A."/>
            <person name="Ahrendt S.R."/>
            <person name="Lipzen A."/>
            <person name="Sullivan W."/>
            <person name="Andreopoulos W.B."/>
            <person name="Clum A."/>
            <person name="Lindquist E."/>
            <person name="Daum C."/>
            <person name="Ramamoorthy G.K."/>
            <person name="Gryganskyi A."/>
            <person name="Culley D."/>
            <person name="Magnuson J.K."/>
            <person name="James T.Y."/>
            <person name="O'Malley M.A."/>
            <person name="Stajich J.E."/>
            <person name="Spatafora J.W."/>
            <person name="Visel A."/>
            <person name="Grigoriev I.V."/>
        </authorList>
    </citation>
    <scope>NUCLEOTIDE SEQUENCE [LARGE SCALE GENOMIC DNA]</scope>
    <source>
        <strain evidence="3 4">S4</strain>
    </source>
</reference>
<dbReference type="Proteomes" id="UP000193944">
    <property type="component" value="Unassembled WGS sequence"/>
</dbReference>
<dbReference type="PANTHER" id="PTHR28112">
    <property type="entry name" value="SRP-INDEPENDENT TARGETING PROTEIN 3"/>
    <property type="match status" value="1"/>
</dbReference>
<keyword evidence="2" id="KW-0472">Membrane</keyword>
<dbReference type="GO" id="GO:0005783">
    <property type="term" value="C:endoplasmic reticulum"/>
    <property type="evidence" value="ECO:0007669"/>
    <property type="project" value="InterPro"/>
</dbReference>
<keyword evidence="2" id="KW-0812">Transmembrane</keyword>
<dbReference type="OrthoDB" id="18139at2759"/>
<gene>
    <name evidence="3" type="ORF">BCR32DRAFT_298124</name>
</gene>
<reference evidence="3 4" key="1">
    <citation type="submission" date="2016-08" db="EMBL/GenBank/DDBJ databases">
        <title>A Parts List for Fungal Cellulosomes Revealed by Comparative Genomics.</title>
        <authorList>
            <consortium name="DOE Joint Genome Institute"/>
            <person name="Haitjema C.H."/>
            <person name="Gilmore S.P."/>
            <person name="Henske J.K."/>
            <person name="Solomon K.V."/>
            <person name="De Groot R."/>
            <person name="Kuo A."/>
            <person name="Mondo S.J."/>
            <person name="Salamov A.A."/>
            <person name="Labutti K."/>
            <person name="Zhao Z."/>
            <person name="Chiniquy J."/>
            <person name="Barry K."/>
            <person name="Brewer H.M."/>
            <person name="Purvine S.O."/>
            <person name="Wright A.T."/>
            <person name="Boxma B."/>
            <person name="Van Alen T."/>
            <person name="Hackstein J.H."/>
            <person name="Baker S.E."/>
            <person name="Grigoriev I.V."/>
            <person name="O'Malley M.A."/>
        </authorList>
    </citation>
    <scope>NUCLEOTIDE SEQUENCE [LARGE SCALE GENOMIC DNA]</scope>
    <source>
        <strain evidence="3 4">S4</strain>
    </source>
</reference>
<keyword evidence="2" id="KW-1133">Transmembrane helix</keyword>
<accession>A0A1Y1VSN2</accession>
<dbReference type="AlphaFoldDB" id="A0A1Y1VSN2"/>